<evidence type="ECO:0000313" key="1">
    <source>
        <dbReference type="EMBL" id="KIY51700.1"/>
    </source>
</evidence>
<accession>A0A0D7AIP1</accession>
<gene>
    <name evidence="1" type="ORF">FISHEDRAFT_56597</name>
</gene>
<organism evidence="1 2">
    <name type="scientific">Fistulina hepatica ATCC 64428</name>
    <dbReference type="NCBI Taxonomy" id="1128425"/>
    <lineage>
        <taxon>Eukaryota</taxon>
        <taxon>Fungi</taxon>
        <taxon>Dikarya</taxon>
        <taxon>Basidiomycota</taxon>
        <taxon>Agaricomycotina</taxon>
        <taxon>Agaricomycetes</taxon>
        <taxon>Agaricomycetidae</taxon>
        <taxon>Agaricales</taxon>
        <taxon>Fistulinaceae</taxon>
        <taxon>Fistulina</taxon>
    </lineage>
</organism>
<reference evidence="1 2" key="1">
    <citation type="journal article" date="2015" name="Fungal Genet. Biol.">
        <title>Evolution of novel wood decay mechanisms in Agaricales revealed by the genome sequences of Fistulina hepatica and Cylindrobasidium torrendii.</title>
        <authorList>
            <person name="Floudas D."/>
            <person name="Held B.W."/>
            <person name="Riley R."/>
            <person name="Nagy L.G."/>
            <person name="Koehler G."/>
            <person name="Ransdell A.S."/>
            <person name="Younus H."/>
            <person name="Chow J."/>
            <person name="Chiniquy J."/>
            <person name="Lipzen A."/>
            <person name="Tritt A."/>
            <person name="Sun H."/>
            <person name="Haridas S."/>
            <person name="LaButti K."/>
            <person name="Ohm R.A."/>
            <person name="Kues U."/>
            <person name="Blanchette R.A."/>
            <person name="Grigoriev I.V."/>
            <person name="Minto R.E."/>
            <person name="Hibbett D.S."/>
        </authorList>
    </citation>
    <scope>NUCLEOTIDE SEQUENCE [LARGE SCALE GENOMIC DNA]</scope>
    <source>
        <strain evidence="1 2">ATCC 64428</strain>
    </source>
</reference>
<name>A0A0D7AIP1_9AGAR</name>
<sequence length="116" mass="13417">MSGKVTWNHRPQASYVVYESRTRDAALIGSARNMPCVAAGPPDKNYRPSEKRKWQYFVTERYIELRASDGTRFKVKEEELKRSCKKVPCFDHQATRQIPLPADHLRILLQFAKGPP</sequence>
<dbReference type="AlphaFoldDB" id="A0A0D7AIP1"/>
<protein>
    <submittedName>
        <fullName evidence="1">Uncharacterized protein</fullName>
    </submittedName>
</protein>
<proteinExistence type="predicted"/>
<keyword evidence="2" id="KW-1185">Reference proteome</keyword>
<dbReference type="Proteomes" id="UP000054144">
    <property type="component" value="Unassembled WGS sequence"/>
</dbReference>
<evidence type="ECO:0000313" key="2">
    <source>
        <dbReference type="Proteomes" id="UP000054144"/>
    </source>
</evidence>
<dbReference type="EMBL" id="KN881649">
    <property type="protein sequence ID" value="KIY51700.1"/>
    <property type="molecule type" value="Genomic_DNA"/>
</dbReference>